<evidence type="ECO:0000313" key="2">
    <source>
        <dbReference type="Proteomes" id="UP000006757"/>
    </source>
</evidence>
<dbReference type="EMBL" id="AMBO01000062">
    <property type="protein sequence ID" value="EKD05628.1"/>
    <property type="molecule type" value="Genomic_DNA"/>
</dbReference>
<accession>K1WA37</accession>
<sequence>MDFPDLLAPALKAQNALIDLCLTDIAPLFNCDLPQALEGLRLLPTAAYLPLQRRPAALDRVQIWRTGRVKDALDPKKLARVLSDLAVRRREDVLQDLLAVDWTSDALCQVLDVIKDSKEPMSLINLNLSEVQALLLRNKRDERQLDVVTNSRPDVETLALSFEVGYSVADVVGVVARPKKAVLGSFTNSDGRFIAAKELAHVDVLHQAATEEPLTSMVFSEEEEACRAAGYNVMLLENAADSLSTNSEDPSMVHQAYLWLLLDRLQEQSDHIPVSKRGTAV</sequence>
<dbReference type="Proteomes" id="UP000006757">
    <property type="component" value="Unassembled WGS sequence"/>
</dbReference>
<keyword evidence="2" id="KW-1185">Reference proteome</keyword>
<gene>
    <name evidence="1" type="ORF">A1Q2_00118</name>
</gene>
<comment type="caution">
    <text evidence="1">The sequence shown here is derived from an EMBL/GenBank/DDBJ whole genome shotgun (WGS) entry which is preliminary data.</text>
</comment>
<organism evidence="1 2">
    <name type="scientific">Trichosporon asahii var. asahii (strain CBS 8904)</name>
    <name type="common">Yeast</name>
    <dbReference type="NCBI Taxonomy" id="1220162"/>
    <lineage>
        <taxon>Eukaryota</taxon>
        <taxon>Fungi</taxon>
        <taxon>Dikarya</taxon>
        <taxon>Basidiomycota</taxon>
        <taxon>Agaricomycotina</taxon>
        <taxon>Tremellomycetes</taxon>
        <taxon>Trichosporonales</taxon>
        <taxon>Trichosporonaceae</taxon>
        <taxon>Trichosporon</taxon>
    </lineage>
</organism>
<evidence type="ECO:0000313" key="1">
    <source>
        <dbReference type="EMBL" id="EKD05628.1"/>
    </source>
</evidence>
<dbReference type="AlphaFoldDB" id="K1WA37"/>
<dbReference type="InParanoid" id="K1WA37"/>
<protein>
    <submittedName>
        <fullName evidence="1">Uncharacterized protein</fullName>
    </submittedName>
</protein>
<reference evidence="1 2" key="1">
    <citation type="journal article" date="2012" name="Eukaryot. Cell">
        <title>Genome sequence of the Trichosporon asahii environmental strain CBS 8904.</title>
        <authorList>
            <person name="Yang R.Y."/>
            <person name="Li H.T."/>
            <person name="Zhu H."/>
            <person name="Zhou G.P."/>
            <person name="Wang M."/>
            <person name="Wang L."/>
        </authorList>
    </citation>
    <scope>NUCLEOTIDE SEQUENCE [LARGE SCALE GENOMIC DNA]</scope>
    <source>
        <strain evidence="1 2">CBS 8904</strain>
    </source>
</reference>
<name>K1WA37_TRIAC</name>
<proteinExistence type="predicted"/>
<dbReference type="HOGENOM" id="CLU_991067_0_0_1"/>